<protein>
    <submittedName>
        <fullName evidence="2">Uncharacterized protein</fullName>
    </submittedName>
</protein>
<feature type="non-terminal residue" evidence="2">
    <location>
        <position position="174"/>
    </location>
</feature>
<dbReference type="EMBL" id="JF805037">
    <property type="protein sequence ID" value="AEI30300.1"/>
    <property type="molecule type" value="Genomic_DNA"/>
</dbReference>
<organism evidence="2">
    <name type="scientific">uncultured microorganism</name>
    <dbReference type="NCBI Taxonomy" id="358574"/>
    <lineage>
        <taxon>unclassified sequences</taxon>
        <taxon>environmental samples</taxon>
    </lineage>
</organism>
<accession>F8UGZ3</accession>
<evidence type="ECO:0000256" key="1">
    <source>
        <dbReference type="SAM" id="MobiDB-lite"/>
    </source>
</evidence>
<feature type="compositionally biased region" description="Pro residues" evidence="1">
    <location>
        <begin position="22"/>
        <end position="32"/>
    </location>
</feature>
<gene>
    <name evidence="2" type="ORF">LDC_03608</name>
</gene>
<feature type="compositionally biased region" description="Polar residues" evidence="1">
    <location>
        <begin position="98"/>
        <end position="107"/>
    </location>
</feature>
<name>F8UGZ3_9ZZZZ</name>
<sequence>IASAVIEDLRSTYAVEVERKPPVAPPEMPPPEPEPKRSLPRPTPAATKPDLDAEKPPAPAEAGKLLTASPDPDAPLDLTDQGFVTGEGNRFAGGVTAASGTSKTAVTDTRARPGGVVGGTGNGPTNGPVGSAPTEDRSRPAKPATLNWDDCGFPPEADVEQINLMRVKVVVTVD</sequence>
<dbReference type="AlphaFoldDB" id="F8UGZ3"/>
<feature type="region of interest" description="Disordered" evidence="1">
    <location>
        <begin position="17"/>
        <end position="153"/>
    </location>
</feature>
<proteinExistence type="predicted"/>
<feature type="non-terminal residue" evidence="2">
    <location>
        <position position="1"/>
    </location>
</feature>
<reference evidence="2" key="1">
    <citation type="submission" date="2011-04" db="EMBL/GenBank/DDBJ databases">
        <title>Taxonomic and functional metagenomic profiling of the microbial community in the anoxic sediment of a brackish shallow lake (Laguna de Carrizo Central Spain).</title>
        <authorList>
            <consortium name="CONSOLIDER consortium CSD2007-00005"/>
            <person name="Guazzaroni M.-E."/>
            <person name="Richter M."/>
            <person name="Garcia-Salamanca A."/>
            <person name="Yarza P."/>
            <person name="Ferrer M."/>
        </authorList>
    </citation>
    <scope>NUCLEOTIDE SEQUENCE</scope>
</reference>
<feature type="compositionally biased region" description="Gly residues" evidence="1">
    <location>
        <begin position="115"/>
        <end position="124"/>
    </location>
</feature>
<evidence type="ECO:0000313" key="2">
    <source>
        <dbReference type="EMBL" id="AEI30300.1"/>
    </source>
</evidence>